<proteinExistence type="predicted"/>
<accession>A0AC58S5M3</accession>
<gene>
    <name evidence="2" type="primary">LOC142165816</name>
</gene>
<evidence type="ECO:0000313" key="1">
    <source>
        <dbReference type="Proteomes" id="UP000790787"/>
    </source>
</evidence>
<organism evidence="1 2">
    <name type="scientific">Nicotiana tabacum</name>
    <name type="common">Common tobacco</name>
    <dbReference type="NCBI Taxonomy" id="4097"/>
    <lineage>
        <taxon>Eukaryota</taxon>
        <taxon>Viridiplantae</taxon>
        <taxon>Streptophyta</taxon>
        <taxon>Embryophyta</taxon>
        <taxon>Tracheophyta</taxon>
        <taxon>Spermatophyta</taxon>
        <taxon>Magnoliopsida</taxon>
        <taxon>eudicotyledons</taxon>
        <taxon>Gunneridae</taxon>
        <taxon>Pentapetalae</taxon>
        <taxon>asterids</taxon>
        <taxon>lamiids</taxon>
        <taxon>Solanales</taxon>
        <taxon>Solanaceae</taxon>
        <taxon>Nicotianoideae</taxon>
        <taxon>Nicotianeae</taxon>
        <taxon>Nicotiana</taxon>
    </lineage>
</organism>
<reference evidence="1" key="1">
    <citation type="journal article" date="2014" name="Nat. Commun.">
        <title>The tobacco genome sequence and its comparison with those of tomato and potato.</title>
        <authorList>
            <person name="Sierro N."/>
            <person name="Battey J.N."/>
            <person name="Ouadi S."/>
            <person name="Bakaher N."/>
            <person name="Bovet L."/>
            <person name="Willig A."/>
            <person name="Goepfert S."/>
            <person name="Peitsch M.C."/>
            <person name="Ivanov N.V."/>
        </authorList>
    </citation>
    <scope>NUCLEOTIDE SEQUENCE [LARGE SCALE GENOMIC DNA]</scope>
</reference>
<reference evidence="2" key="2">
    <citation type="submission" date="2025-08" db="UniProtKB">
        <authorList>
            <consortium name="RefSeq"/>
        </authorList>
    </citation>
    <scope>IDENTIFICATION</scope>
    <source>
        <tissue evidence="2">Leaf</tissue>
    </source>
</reference>
<name>A0AC58S5M3_TOBAC</name>
<keyword evidence="1" id="KW-1185">Reference proteome</keyword>
<dbReference type="Proteomes" id="UP000790787">
    <property type="component" value="Chromosome 11"/>
</dbReference>
<dbReference type="RefSeq" id="XP_075080292.1">
    <property type="nucleotide sequence ID" value="XM_075224191.1"/>
</dbReference>
<sequence length="623" mass="70596">MPLSLFKQLGLGDPRPTTMILQLSDRSIAHPKGVIEDVLLQIGKFIFPADFIILDYEADELVPIILGQPLLATGDAIIKVREGKMILRVDDEEAIHDLSVYLDDSLEKALMLFDILGNDEEVEEMMHILDTSCVYMQGIHPFEPLNRPEGPPPKPSIEEAPKLELKPLPPHLQYAYLESKWVSPVQCVPNKGGMTVVVNENNDLIPTRTVTGWRICIDYRKLNNVTWKDHFPLPFIDQMLDRLAGQEYYCFLDGYSGYNQIAIAPEDQDKTTFTLLEKDVAFKFDDACLKAFEELKGRLVTATIIIAPDWEQPFELMCDASDLAVGAALGQKRNKIFRSIYYARKNLNPAQMNYTWVEAIALPTIDAKVVVSFVKKHIFTRFGMPIVLISDGGTHFCNKLLNNVLAKYGVKNKVSTAYHPQTSGQVEVSSREVKQILEKTVSANRKDWAGMLDDALWAYRTAYKTPIGASPYKLVYGKACHLPVELEHKAYWAIKKLNIDGDLAGEKRLLQLNELDEFCLHAYENAKLYKEKTKRCHDKHIQHREIKPGQEVLLFNSRLKLFSGKLKSRWSGSFVVVSVKPHGAVELRDMSSTGTFLVNGQRIKHYWGGDFARHKTSVDLTDV</sequence>
<evidence type="ECO:0000313" key="2">
    <source>
        <dbReference type="RefSeq" id="XP_075080292.1"/>
    </source>
</evidence>
<protein>
    <submittedName>
        <fullName evidence="2">Uncharacterized protein LOC142165816</fullName>
    </submittedName>
</protein>